<organism evidence="9 10">
    <name type="scientific">Candidatus Amphirhobacter heronislandensis</name>
    <dbReference type="NCBI Taxonomy" id="1732024"/>
    <lineage>
        <taxon>Bacteria</taxon>
        <taxon>Pseudomonadati</taxon>
        <taxon>Pseudomonadota</taxon>
        <taxon>Gammaproteobacteria</taxon>
        <taxon>Candidatus Tethybacterales</taxon>
        <taxon>Candidatus Tethybacteraceae</taxon>
        <taxon>Candidatus Amphirhobacter</taxon>
    </lineage>
</organism>
<feature type="binding site" evidence="5">
    <location>
        <begin position="10"/>
        <end position="15"/>
    </location>
    <ligand>
        <name>ATP</name>
        <dbReference type="ChEBI" id="CHEBI:30616"/>
    </ligand>
</feature>
<dbReference type="PROSITE" id="PS00113">
    <property type="entry name" value="ADENYLATE_KINASE"/>
    <property type="match status" value="1"/>
</dbReference>
<accession>A0A930Y311</accession>
<comment type="caution">
    <text evidence="5">Lacks conserved residue(s) required for the propagation of feature annotation.</text>
</comment>
<evidence type="ECO:0000313" key="10">
    <source>
        <dbReference type="Proteomes" id="UP000604381"/>
    </source>
</evidence>
<evidence type="ECO:0000313" key="9">
    <source>
        <dbReference type="EMBL" id="MBF2735461.1"/>
    </source>
</evidence>
<evidence type="ECO:0000256" key="3">
    <source>
        <dbReference type="ARBA" id="ARBA00022741"/>
    </source>
</evidence>
<dbReference type="CDD" id="cd01428">
    <property type="entry name" value="ADK"/>
    <property type="match status" value="1"/>
</dbReference>
<evidence type="ECO:0000256" key="5">
    <source>
        <dbReference type="HAMAP-Rule" id="MF_00235"/>
    </source>
</evidence>
<dbReference type="FunFam" id="3.40.50.300:FF:000106">
    <property type="entry name" value="Adenylate kinase mitochondrial"/>
    <property type="match status" value="1"/>
</dbReference>
<keyword evidence="1 5" id="KW-0808">Transferase</keyword>
<dbReference type="Proteomes" id="UP000604381">
    <property type="component" value="Unassembled WGS sequence"/>
</dbReference>
<feature type="binding site" evidence="5">
    <location>
        <begin position="85"/>
        <end position="88"/>
    </location>
    <ligand>
        <name>AMP</name>
        <dbReference type="ChEBI" id="CHEBI:456215"/>
    </ligand>
</feature>
<feature type="binding site" evidence="5">
    <location>
        <begin position="57"/>
        <end position="59"/>
    </location>
    <ligand>
        <name>AMP</name>
        <dbReference type="ChEBI" id="CHEBI:456215"/>
    </ligand>
</feature>
<comment type="catalytic activity">
    <reaction evidence="5 7">
        <text>AMP + ATP = 2 ADP</text>
        <dbReference type="Rhea" id="RHEA:12973"/>
        <dbReference type="ChEBI" id="CHEBI:30616"/>
        <dbReference type="ChEBI" id="CHEBI:456215"/>
        <dbReference type="ChEBI" id="CHEBI:456216"/>
        <dbReference type="EC" id="2.7.4.3"/>
    </reaction>
</comment>
<feature type="binding site" evidence="5">
    <location>
        <position position="36"/>
    </location>
    <ligand>
        <name>AMP</name>
        <dbReference type="ChEBI" id="CHEBI:456215"/>
    </ligand>
</feature>
<comment type="function">
    <text evidence="5">Catalyzes the reversible transfer of the terminal phosphate group between ATP and AMP. Plays an important role in cellular energy homeostasis and in adenine nucleotide metabolism.</text>
</comment>
<comment type="subunit">
    <text evidence="5 7">Monomer.</text>
</comment>
<keyword evidence="4 5" id="KW-0418">Kinase</keyword>
<dbReference type="GO" id="GO:0004017">
    <property type="term" value="F:AMP kinase activity"/>
    <property type="evidence" value="ECO:0007669"/>
    <property type="project" value="UniProtKB-UniRule"/>
</dbReference>
<feature type="region of interest" description="LID" evidence="5">
    <location>
        <begin position="121"/>
        <end position="158"/>
    </location>
</feature>
<evidence type="ECO:0000256" key="2">
    <source>
        <dbReference type="ARBA" id="ARBA00022727"/>
    </source>
</evidence>
<dbReference type="NCBIfam" id="NF001381">
    <property type="entry name" value="PRK00279.1-3"/>
    <property type="match status" value="1"/>
</dbReference>
<evidence type="ECO:0000256" key="1">
    <source>
        <dbReference type="ARBA" id="ARBA00022679"/>
    </source>
</evidence>
<keyword evidence="5" id="KW-0963">Cytoplasm</keyword>
<sequence>MRIIFLGPPGAGKGTQAGLLQERQGLTHVSTGEMFREALANGSPLGAEAKRYMDAGELVPDKVVIGMVKERLGQPDCAAGCVLDGFPRTVPQAEALAREVEIDLVIDLRCDLAAVASRLEGRRVHLPSGRIYHVDSKPPRVEGQDDETGEALIVREDDRPETVARRLKVYEEQTAALLGHYQSAGTPPVASIDGMHEVETVSAAIVAAIEEVKKNA</sequence>
<evidence type="ECO:0000256" key="7">
    <source>
        <dbReference type="RuleBase" id="RU003331"/>
    </source>
</evidence>
<feature type="binding site" evidence="5">
    <location>
        <position position="31"/>
    </location>
    <ligand>
        <name>AMP</name>
        <dbReference type="ChEBI" id="CHEBI:456215"/>
    </ligand>
</feature>
<keyword evidence="3 5" id="KW-0547">Nucleotide-binding</keyword>
<keyword evidence="2 5" id="KW-0545">Nucleotide biosynthesis</keyword>
<dbReference type="PRINTS" id="PR00094">
    <property type="entry name" value="ADENYLTKNASE"/>
</dbReference>
<dbReference type="EMBL" id="JADHEI010000033">
    <property type="protein sequence ID" value="MBF2735461.1"/>
    <property type="molecule type" value="Genomic_DNA"/>
</dbReference>
<dbReference type="NCBIfam" id="TIGR01351">
    <property type="entry name" value="adk"/>
    <property type="match status" value="1"/>
</dbReference>
<dbReference type="GO" id="GO:0005524">
    <property type="term" value="F:ATP binding"/>
    <property type="evidence" value="ECO:0007669"/>
    <property type="project" value="UniProtKB-UniRule"/>
</dbReference>
<dbReference type="GO" id="GO:0005737">
    <property type="term" value="C:cytoplasm"/>
    <property type="evidence" value="ECO:0007669"/>
    <property type="project" value="UniProtKB-SubCell"/>
</dbReference>
<comment type="caution">
    <text evidence="9">The sequence shown here is derived from an EMBL/GenBank/DDBJ whole genome shotgun (WGS) entry which is preliminary data.</text>
</comment>
<dbReference type="EC" id="2.7.4.3" evidence="5 7"/>
<comment type="subcellular location">
    <subcellularLocation>
        <location evidence="5 7">Cytoplasm</location>
    </subcellularLocation>
</comment>
<keyword evidence="5 7" id="KW-0067">ATP-binding</keyword>
<feature type="binding site" evidence="5">
    <location>
        <position position="196"/>
    </location>
    <ligand>
        <name>ATP</name>
        <dbReference type="ChEBI" id="CHEBI:30616"/>
    </ligand>
</feature>
<dbReference type="AlphaFoldDB" id="A0A930Y311"/>
<gene>
    <name evidence="5" type="primary">adk</name>
    <name evidence="9" type="ORF">ISN26_05215</name>
</gene>
<dbReference type="InterPro" id="IPR033690">
    <property type="entry name" value="Adenylat_kinase_CS"/>
</dbReference>
<evidence type="ECO:0000256" key="6">
    <source>
        <dbReference type="RuleBase" id="RU003330"/>
    </source>
</evidence>
<dbReference type="InterPro" id="IPR006259">
    <property type="entry name" value="Adenyl_kin_sub"/>
</dbReference>
<evidence type="ECO:0000256" key="4">
    <source>
        <dbReference type="ARBA" id="ARBA00022777"/>
    </source>
</evidence>
<feature type="binding site" evidence="5">
    <location>
        <position position="166"/>
    </location>
    <ligand>
        <name>AMP</name>
        <dbReference type="ChEBI" id="CHEBI:456215"/>
    </ligand>
</feature>
<feature type="binding site" evidence="5">
    <location>
        <begin position="131"/>
        <end position="132"/>
    </location>
    <ligand>
        <name>ATP</name>
        <dbReference type="ChEBI" id="CHEBI:30616"/>
    </ligand>
</feature>
<dbReference type="GO" id="GO:0044209">
    <property type="term" value="P:AMP salvage"/>
    <property type="evidence" value="ECO:0007669"/>
    <property type="project" value="UniProtKB-UniRule"/>
</dbReference>
<feature type="binding site" evidence="5">
    <location>
        <position position="92"/>
    </location>
    <ligand>
        <name>AMP</name>
        <dbReference type="ChEBI" id="CHEBI:456215"/>
    </ligand>
</feature>
<dbReference type="InterPro" id="IPR027417">
    <property type="entry name" value="P-loop_NTPase"/>
</dbReference>
<evidence type="ECO:0000259" key="8">
    <source>
        <dbReference type="Pfam" id="PF05191"/>
    </source>
</evidence>
<protein>
    <recommendedName>
        <fullName evidence="5 7">Adenylate kinase</fullName>
        <shortName evidence="5">AK</shortName>
        <ecNumber evidence="5 7">2.7.4.3</ecNumber>
    </recommendedName>
    <alternativeName>
        <fullName evidence="5">ATP-AMP transphosphorylase</fullName>
    </alternativeName>
    <alternativeName>
        <fullName evidence="5">ATP:AMP phosphotransferase</fullName>
    </alternativeName>
    <alternativeName>
        <fullName evidence="5">Adenylate monophosphate kinase</fullName>
    </alternativeName>
</protein>
<feature type="binding site" evidence="5">
    <location>
        <position position="155"/>
    </location>
    <ligand>
        <name>AMP</name>
        <dbReference type="ChEBI" id="CHEBI:456215"/>
    </ligand>
</feature>
<dbReference type="SUPFAM" id="SSF52540">
    <property type="entry name" value="P-loop containing nucleoside triphosphate hydrolases"/>
    <property type="match status" value="1"/>
</dbReference>
<comment type="domain">
    <text evidence="5">Consists of three domains, a large central CORE domain and two small peripheral domains, NMPbind and LID, which undergo movements during catalysis. The LID domain closes over the site of phosphoryl transfer upon ATP binding. Assembling and dissambling the active center during each catalytic cycle provides an effective means to prevent ATP hydrolysis.</text>
</comment>
<dbReference type="HAMAP" id="MF_00235">
    <property type="entry name" value="Adenylate_kinase_Adk"/>
    <property type="match status" value="1"/>
</dbReference>
<dbReference type="InterPro" id="IPR000850">
    <property type="entry name" value="Adenylat/UMP-CMP_kin"/>
</dbReference>
<keyword evidence="10" id="KW-1185">Reference proteome</keyword>
<dbReference type="Pfam" id="PF00406">
    <property type="entry name" value="ADK"/>
    <property type="match status" value="1"/>
</dbReference>
<feature type="binding site" evidence="5">
    <location>
        <position position="122"/>
    </location>
    <ligand>
        <name>ATP</name>
        <dbReference type="ChEBI" id="CHEBI:30616"/>
    </ligand>
</feature>
<feature type="region of interest" description="NMP" evidence="5">
    <location>
        <begin position="30"/>
        <end position="59"/>
    </location>
</feature>
<reference evidence="9" key="1">
    <citation type="submission" date="2020-10" db="EMBL/GenBank/DDBJ databases">
        <title>An improved Amphimedon queenslandica hologenome assembly reveals how three proteobacterial symbionts can extend the metabolic phenotypic of their marine sponge host.</title>
        <authorList>
            <person name="Degnan B."/>
            <person name="Degnan S."/>
            <person name="Xiang X."/>
        </authorList>
    </citation>
    <scope>NUCLEOTIDE SEQUENCE</scope>
    <source>
        <strain evidence="9">AqS2</strain>
    </source>
</reference>
<feature type="domain" description="Adenylate kinase active site lid" evidence="8">
    <location>
        <begin position="122"/>
        <end position="157"/>
    </location>
</feature>
<proteinExistence type="inferred from homology"/>
<dbReference type="Pfam" id="PF05191">
    <property type="entry name" value="ADK_lid"/>
    <property type="match status" value="1"/>
</dbReference>
<comment type="pathway">
    <text evidence="5">Purine metabolism; AMP biosynthesis via salvage pathway; AMP from ADP: step 1/1.</text>
</comment>
<dbReference type="PANTHER" id="PTHR23359">
    <property type="entry name" value="NUCLEOTIDE KINASE"/>
    <property type="match status" value="1"/>
</dbReference>
<comment type="similarity">
    <text evidence="5 6">Belongs to the adenylate kinase family.</text>
</comment>
<name>A0A930Y311_9GAMM</name>
<dbReference type="InterPro" id="IPR007862">
    <property type="entry name" value="Adenylate_kinase_lid-dom"/>
</dbReference>
<dbReference type="Gene3D" id="3.40.50.300">
    <property type="entry name" value="P-loop containing nucleotide triphosphate hydrolases"/>
    <property type="match status" value="1"/>
</dbReference>